<reference evidence="2" key="2">
    <citation type="submission" date="2021-04" db="EMBL/GenBank/DDBJ databases">
        <authorList>
            <person name="Gilroy R."/>
        </authorList>
    </citation>
    <scope>NUCLEOTIDE SEQUENCE</scope>
    <source>
        <strain evidence="2">378</strain>
    </source>
</reference>
<keyword evidence="1" id="KW-0732">Signal</keyword>
<evidence type="ECO:0000256" key="1">
    <source>
        <dbReference type="SAM" id="SignalP"/>
    </source>
</evidence>
<comment type="caution">
    <text evidence="2">The sequence shown here is derived from an EMBL/GenBank/DDBJ whole genome shotgun (WGS) entry which is preliminary data.</text>
</comment>
<feature type="signal peptide" evidence="1">
    <location>
        <begin position="1"/>
        <end position="32"/>
    </location>
</feature>
<proteinExistence type="predicted"/>
<dbReference type="EMBL" id="JAHLFE010000194">
    <property type="protein sequence ID" value="MBU3845094.1"/>
    <property type="molecule type" value="Genomic_DNA"/>
</dbReference>
<evidence type="ECO:0000313" key="2">
    <source>
        <dbReference type="EMBL" id="MBU3845094.1"/>
    </source>
</evidence>
<name>A0A948THN7_9GAMM</name>
<organism evidence="2 3">
    <name type="scientific">Candidatus Anaerobiospirillum pullicola</name>
    <dbReference type="NCBI Taxonomy" id="2838451"/>
    <lineage>
        <taxon>Bacteria</taxon>
        <taxon>Pseudomonadati</taxon>
        <taxon>Pseudomonadota</taxon>
        <taxon>Gammaproteobacteria</taxon>
        <taxon>Aeromonadales</taxon>
        <taxon>Succinivibrionaceae</taxon>
        <taxon>Anaerobiospirillum</taxon>
    </lineage>
</organism>
<sequence length="220" mass="23933">MIKSLRKYASLGSKLLLLSALCCGGMQQLATAAEEAPAAPAANGSAAPASPLLALTPEEKARNDAYMRNIVPVYFPAVPFGWNVLVQDNTVSYLYDRNENTEIPSKVDPENPRATTTIRMQYTRKTMHKDAAAVMDEYVSTNACNPKVKEGTGFYTASCLGINTYAIVIGEADNLYLIELTGEYNNAARAIIESYVGNIISGKRVFADRNIGDMTDRDSM</sequence>
<gene>
    <name evidence="2" type="ORF">H9847_09600</name>
</gene>
<dbReference type="Proteomes" id="UP000733611">
    <property type="component" value="Unassembled WGS sequence"/>
</dbReference>
<accession>A0A948THN7</accession>
<evidence type="ECO:0008006" key="4">
    <source>
        <dbReference type="Google" id="ProtNLM"/>
    </source>
</evidence>
<protein>
    <recommendedName>
        <fullName evidence="4">PsbP C-terminal domain-containing protein</fullName>
    </recommendedName>
</protein>
<feature type="chain" id="PRO_5037553631" description="PsbP C-terminal domain-containing protein" evidence="1">
    <location>
        <begin position="33"/>
        <end position="220"/>
    </location>
</feature>
<dbReference type="AlphaFoldDB" id="A0A948THN7"/>
<evidence type="ECO:0000313" key="3">
    <source>
        <dbReference type="Proteomes" id="UP000733611"/>
    </source>
</evidence>
<reference evidence="2" key="1">
    <citation type="journal article" date="2021" name="PeerJ">
        <title>Extensive microbial diversity within the chicken gut microbiome revealed by metagenomics and culture.</title>
        <authorList>
            <person name="Gilroy R."/>
            <person name="Ravi A."/>
            <person name="Getino M."/>
            <person name="Pursley I."/>
            <person name="Horton D.L."/>
            <person name="Alikhan N.F."/>
            <person name="Baker D."/>
            <person name="Gharbi K."/>
            <person name="Hall N."/>
            <person name="Watson M."/>
            <person name="Adriaenssens E.M."/>
            <person name="Foster-Nyarko E."/>
            <person name="Jarju S."/>
            <person name="Secka A."/>
            <person name="Antonio M."/>
            <person name="Oren A."/>
            <person name="Chaudhuri R.R."/>
            <person name="La Ragione R."/>
            <person name="Hildebrand F."/>
            <person name="Pallen M.J."/>
        </authorList>
    </citation>
    <scope>NUCLEOTIDE SEQUENCE</scope>
    <source>
        <strain evidence="2">378</strain>
    </source>
</reference>